<accession>A0A1W1C6T9</accession>
<feature type="region of interest" description="Disordered" evidence="1">
    <location>
        <begin position="56"/>
        <end position="80"/>
    </location>
</feature>
<evidence type="ECO:0000313" key="4">
    <source>
        <dbReference type="EMBL" id="SFV61442.1"/>
    </source>
</evidence>
<dbReference type="Pfam" id="PF13192">
    <property type="entry name" value="Thioredoxin_3"/>
    <property type="match status" value="1"/>
</dbReference>
<dbReference type="Gene3D" id="3.40.30.10">
    <property type="entry name" value="Glutaredoxin"/>
    <property type="match status" value="1"/>
</dbReference>
<dbReference type="NCBIfam" id="TIGR00412">
    <property type="entry name" value="redox_disulf_2"/>
    <property type="match status" value="1"/>
</dbReference>
<gene>
    <name evidence="4" type="ORF">MNB_SM-4-20</name>
</gene>
<evidence type="ECO:0000256" key="1">
    <source>
        <dbReference type="SAM" id="MobiDB-lite"/>
    </source>
</evidence>
<dbReference type="InterPro" id="IPR005243">
    <property type="entry name" value="THIRX-like_proc"/>
</dbReference>
<dbReference type="PANTHER" id="PTHR36450">
    <property type="entry name" value="THIOREDOXIN"/>
    <property type="match status" value="1"/>
</dbReference>
<sequence length="171" mass="18371">MISRILRVLVGLGLIGYGVYSANAWFYLGVLPLLTALINWCPFESKVGGCDPSSGCCSSEEPQTQNPKKKESVITGISKPSVPNFTGSSFSAQKPRKIEILGTGCAKCIALAKTVQEVVDTLDGNFEVVKVENIEEIMAYQVMSTPGLVIDGEVKSTGKLLSQTQVRELLV</sequence>
<dbReference type="Pfam" id="PF11127">
    <property type="entry name" value="YgaP-like_TM"/>
    <property type="match status" value="1"/>
</dbReference>
<proteinExistence type="predicted"/>
<organism evidence="4">
    <name type="scientific">hydrothermal vent metagenome</name>
    <dbReference type="NCBI Taxonomy" id="652676"/>
    <lineage>
        <taxon>unclassified sequences</taxon>
        <taxon>metagenomes</taxon>
        <taxon>ecological metagenomes</taxon>
    </lineage>
</organism>
<dbReference type="PANTHER" id="PTHR36450:SF1">
    <property type="entry name" value="THIOREDOXIN"/>
    <property type="match status" value="1"/>
</dbReference>
<dbReference type="EMBL" id="FPHF01000061">
    <property type="protein sequence ID" value="SFV61442.1"/>
    <property type="molecule type" value="Genomic_DNA"/>
</dbReference>
<reference evidence="4" key="1">
    <citation type="submission" date="2016-10" db="EMBL/GenBank/DDBJ databases">
        <authorList>
            <person name="de Groot N.N."/>
        </authorList>
    </citation>
    <scope>NUCLEOTIDE SEQUENCE</scope>
</reference>
<dbReference type="InterPro" id="IPR012336">
    <property type="entry name" value="Thioredoxin-like_fold"/>
</dbReference>
<feature type="domain" description="Thioredoxin-like fold" evidence="3">
    <location>
        <begin position="97"/>
        <end position="170"/>
    </location>
</feature>
<dbReference type="InterPro" id="IPR036249">
    <property type="entry name" value="Thioredoxin-like_sf"/>
</dbReference>
<dbReference type="InterPro" id="IPR021309">
    <property type="entry name" value="YgaP-like_TM"/>
</dbReference>
<feature type="domain" description="Inner membrane protein YgaP-like transmembrane" evidence="2">
    <location>
        <begin position="3"/>
        <end position="45"/>
    </location>
</feature>
<dbReference type="AlphaFoldDB" id="A0A1W1C6T9"/>
<evidence type="ECO:0000259" key="2">
    <source>
        <dbReference type="Pfam" id="PF11127"/>
    </source>
</evidence>
<name>A0A1W1C6T9_9ZZZZ</name>
<protein>
    <submittedName>
        <fullName evidence="4">Redox-active disulfide protein 2</fullName>
    </submittedName>
</protein>
<evidence type="ECO:0000259" key="3">
    <source>
        <dbReference type="Pfam" id="PF13192"/>
    </source>
</evidence>
<dbReference type="SUPFAM" id="SSF52833">
    <property type="entry name" value="Thioredoxin-like"/>
    <property type="match status" value="1"/>
</dbReference>